<dbReference type="PIRSF" id="PIRSF006402">
    <property type="entry name" value="UCP006402_thioredoxin"/>
    <property type="match status" value="1"/>
</dbReference>
<dbReference type="GeneTree" id="ENSGT00390000004836"/>
<dbReference type="PANTHER" id="PTHR42899:SF1">
    <property type="entry name" value="SPERMATOGENESIS-ASSOCIATED PROTEIN 20"/>
    <property type="match status" value="1"/>
</dbReference>
<reference evidence="3" key="1">
    <citation type="submission" date="2025-08" db="UniProtKB">
        <authorList>
            <consortium name="Ensembl"/>
        </authorList>
    </citation>
    <scope>IDENTIFICATION</scope>
</reference>
<evidence type="ECO:0000259" key="2">
    <source>
        <dbReference type="Pfam" id="PF03190"/>
    </source>
</evidence>
<dbReference type="Gene3D" id="1.50.10.10">
    <property type="match status" value="1"/>
</dbReference>
<dbReference type="InterPro" id="IPR008928">
    <property type="entry name" value="6-hairpin_glycosidase_sf"/>
</dbReference>
<dbReference type="InterPro" id="IPR004879">
    <property type="entry name" value="Ssp411-like_TRX"/>
</dbReference>
<reference evidence="3" key="2">
    <citation type="submission" date="2025-09" db="UniProtKB">
        <authorList>
            <consortium name="Ensembl"/>
        </authorList>
    </citation>
    <scope>IDENTIFICATION</scope>
</reference>
<evidence type="ECO:0000256" key="1">
    <source>
        <dbReference type="SAM" id="MobiDB-lite"/>
    </source>
</evidence>
<evidence type="ECO:0000313" key="3">
    <source>
        <dbReference type="Ensembl" id="ENSSTUP00000108369.1"/>
    </source>
</evidence>
<dbReference type="Pfam" id="PF03190">
    <property type="entry name" value="Thioredox_DsbH"/>
    <property type="match status" value="1"/>
</dbReference>
<proteinExistence type="predicted"/>
<keyword evidence="4" id="KW-1185">Reference proteome</keyword>
<dbReference type="SUPFAM" id="SSF52833">
    <property type="entry name" value="Thioredoxin-like"/>
    <property type="match status" value="1"/>
</dbReference>
<evidence type="ECO:0000313" key="4">
    <source>
        <dbReference type="Proteomes" id="UP000472277"/>
    </source>
</evidence>
<dbReference type="SUPFAM" id="SSF48208">
    <property type="entry name" value="Six-hairpin glycosidases"/>
    <property type="match status" value="1"/>
</dbReference>
<protein>
    <submittedName>
        <fullName evidence="3">Spermatosis associated 20</fullName>
    </submittedName>
</protein>
<sequence>MASGSEGQGSPPSTPQRPPNRLGQERSPYLLQHAHNPVDWYPWGQEAFDKARSEDKPIFLSVGYSTCHWCHVMERESFEDEEIGKTLSDNFVCIKVDREERPDVDKVYMTFVQATSGGGGWPMSVWLTPDLRPFIGGTYFPPKDNISAVRVIEALKKGTSILAHSYEEEYGGFRDAPKFPSPVNLMFLMSFWSVNRSSTEGSEALQMTLHTLRMMALGGIHDHVAQGFHRYSTDSSWHVPHFEKMLYDQAQLAVAYISAYQVSGEQVFADVAQDILLYVSRDLSDKSGGFYSAEDADSLPAAGGSEKREGAFCVWMGSEVRELLPVVVEGATGGATEADIFMHHYGVKEQGNVDMEQDPHGELQGQNVLIVRYSVELTAARFGLSVAKVSELLASARAKMAEVRKSRPAPHLDTKMLASWNGLMLSGFARVGAVLDDKALLERAVQAAGFLKEHLWDAERQIMLRSCYRGDEMEVDVSPIAGFLDDYAYVICGLLDLYEATLQPEWLRWGEELQDRQDLLFWDAEGGGYYCSDPTDPTVLLRLKQDQDGAEPSANSVSALNLLRLSHYTGRKDWSQRSQQLLAAFSDRLTRVPIALPEMVRGLMANHYTLKQIVICGQRDAPDTSSLLATVNSLFLPHKVLMLADGETEGYLYQRLPILSSLTCQGGSATAYVCEDFTCALPVTDPQELRRLLLE</sequence>
<dbReference type="InterPro" id="IPR024705">
    <property type="entry name" value="Ssp411"/>
</dbReference>
<gene>
    <name evidence="3" type="primary">SPATA20</name>
    <name evidence="3" type="synonym">spata20</name>
</gene>
<feature type="region of interest" description="Disordered" evidence="1">
    <location>
        <begin position="1"/>
        <end position="24"/>
    </location>
</feature>
<dbReference type="InterPro" id="IPR012341">
    <property type="entry name" value="6hp_glycosidase-like_sf"/>
</dbReference>
<name>A0A674EKI5_SALTR</name>
<dbReference type="Gene3D" id="3.40.30.10">
    <property type="entry name" value="Glutaredoxin"/>
    <property type="match status" value="1"/>
</dbReference>
<dbReference type="Proteomes" id="UP000472277">
    <property type="component" value="Chromosome 10"/>
</dbReference>
<dbReference type="PANTHER" id="PTHR42899">
    <property type="entry name" value="SPERMATOGENESIS-ASSOCIATED PROTEIN 20"/>
    <property type="match status" value="1"/>
</dbReference>
<dbReference type="AlphaFoldDB" id="A0A674EKI5"/>
<dbReference type="InterPro" id="IPR036249">
    <property type="entry name" value="Thioredoxin-like_sf"/>
</dbReference>
<dbReference type="Ensembl" id="ENSSTUT00000116068.1">
    <property type="protein sequence ID" value="ENSSTUP00000108369.1"/>
    <property type="gene ID" value="ENSSTUG00000047647.1"/>
</dbReference>
<accession>A0A674EKI5</accession>
<organism evidence="3 4">
    <name type="scientific">Salmo trutta</name>
    <name type="common">Brown trout</name>
    <dbReference type="NCBI Taxonomy" id="8032"/>
    <lineage>
        <taxon>Eukaryota</taxon>
        <taxon>Metazoa</taxon>
        <taxon>Chordata</taxon>
        <taxon>Craniata</taxon>
        <taxon>Vertebrata</taxon>
        <taxon>Euteleostomi</taxon>
        <taxon>Actinopterygii</taxon>
        <taxon>Neopterygii</taxon>
        <taxon>Teleostei</taxon>
        <taxon>Protacanthopterygii</taxon>
        <taxon>Salmoniformes</taxon>
        <taxon>Salmonidae</taxon>
        <taxon>Salmoninae</taxon>
        <taxon>Salmo</taxon>
    </lineage>
</organism>
<dbReference type="GO" id="GO:0005975">
    <property type="term" value="P:carbohydrate metabolic process"/>
    <property type="evidence" value="ECO:0007669"/>
    <property type="project" value="InterPro"/>
</dbReference>
<feature type="domain" description="Spermatogenesis-associated protein 20-like TRX" evidence="2">
    <location>
        <begin position="20"/>
        <end position="157"/>
    </location>
</feature>
<dbReference type="CDD" id="cd02955">
    <property type="entry name" value="SSP411"/>
    <property type="match status" value="1"/>
</dbReference>